<evidence type="ECO:0000259" key="1">
    <source>
        <dbReference type="Pfam" id="PF14502"/>
    </source>
</evidence>
<accession>A0A941DVR1</accession>
<dbReference type="Pfam" id="PF14503">
    <property type="entry name" value="YhfZ_C"/>
    <property type="match status" value="1"/>
</dbReference>
<sequence>MSRIWESLFSKNGLAAKEIAGKMLHIQEGDRIPRVSDLAKTLEIGNGTVQGALKVLENLHAIHLEARGHLGTFLRKKDVVLLKEIAGVGSLIGAMPLPYSPKYEGLATGLIEASEAMLNHIDLAYMRGSKQRLESLKARRSDFVIMSQLAAEQEVSEDENLEIALNFGAHTYVTAHQIFFSNHGEQKIKDGMRVGIDYTSIDQSKITLMECRGLDVELIPVNYMQLFEMLLKGDLDAAVWNADENRARETFQVGEFQSASTRQVVKNASTSVILIEKDRKDVKEYITKLDKEKILRIQQQVVNKEKLPHY</sequence>
<dbReference type="InterPro" id="IPR032791">
    <property type="entry name" value="YhfZ_C"/>
</dbReference>
<dbReference type="AlphaFoldDB" id="A0A941DVR1"/>
<reference evidence="3" key="1">
    <citation type="submission" date="2021-04" db="EMBL/GenBank/DDBJ databases">
        <title>Isolation and polyphasic classification of algal microorganism.</title>
        <authorList>
            <person name="Wang S."/>
        </authorList>
    </citation>
    <scope>NUCLEOTIDE SEQUENCE</scope>
    <source>
        <strain evidence="3">720a</strain>
    </source>
</reference>
<organism evidence="3 4">
    <name type="scientific">Virgibacillus salarius</name>
    <dbReference type="NCBI Taxonomy" id="447199"/>
    <lineage>
        <taxon>Bacteria</taxon>
        <taxon>Bacillati</taxon>
        <taxon>Bacillota</taxon>
        <taxon>Bacilli</taxon>
        <taxon>Bacillales</taxon>
        <taxon>Bacillaceae</taxon>
        <taxon>Virgibacillus</taxon>
    </lineage>
</organism>
<protein>
    <submittedName>
        <fullName evidence="3">Transcriptional regulator</fullName>
    </submittedName>
</protein>
<dbReference type="Pfam" id="PF14502">
    <property type="entry name" value="HTH_41"/>
    <property type="match status" value="1"/>
</dbReference>
<evidence type="ECO:0000259" key="2">
    <source>
        <dbReference type="Pfam" id="PF14503"/>
    </source>
</evidence>
<dbReference type="NCBIfam" id="NF041241">
    <property type="entry name" value="YhfZ_full"/>
    <property type="match status" value="1"/>
</dbReference>
<feature type="domain" description="Uncharacterised protein YhfZ C-terminal" evidence="2">
    <location>
        <begin position="78"/>
        <end position="310"/>
    </location>
</feature>
<dbReference type="InterPro" id="IPR041444">
    <property type="entry name" value="HTH_41"/>
</dbReference>
<dbReference type="Gene3D" id="1.10.10.10">
    <property type="entry name" value="Winged helix-like DNA-binding domain superfamily/Winged helix DNA-binding domain"/>
    <property type="match status" value="1"/>
</dbReference>
<evidence type="ECO:0000313" key="4">
    <source>
        <dbReference type="Proteomes" id="UP000675284"/>
    </source>
</evidence>
<evidence type="ECO:0000313" key="3">
    <source>
        <dbReference type="EMBL" id="MBR7795103.1"/>
    </source>
</evidence>
<comment type="caution">
    <text evidence="3">The sequence shown here is derived from an EMBL/GenBank/DDBJ whole genome shotgun (WGS) entry which is preliminary data.</text>
</comment>
<dbReference type="SUPFAM" id="SSF46785">
    <property type="entry name" value="Winged helix' DNA-binding domain"/>
    <property type="match status" value="1"/>
</dbReference>
<dbReference type="InterPro" id="IPR036388">
    <property type="entry name" value="WH-like_DNA-bd_sf"/>
</dbReference>
<dbReference type="RefSeq" id="WP_034679368.1">
    <property type="nucleotide sequence ID" value="NZ_BAAACY010000145.1"/>
</dbReference>
<dbReference type="InterPro" id="IPR036390">
    <property type="entry name" value="WH_DNA-bd_sf"/>
</dbReference>
<feature type="domain" description="YhfZ helix-turn-helix" evidence="1">
    <location>
        <begin position="28"/>
        <end position="74"/>
    </location>
</feature>
<name>A0A941DVR1_9BACI</name>
<dbReference type="Proteomes" id="UP000675284">
    <property type="component" value="Unassembled WGS sequence"/>
</dbReference>
<dbReference type="EMBL" id="JAGSOT010000006">
    <property type="protein sequence ID" value="MBR7795103.1"/>
    <property type="molecule type" value="Genomic_DNA"/>
</dbReference>
<dbReference type="SUPFAM" id="SSF53850">
    <property type="entry name" value="Periplasmic binding protein-like II"/>
    <property type="match status" value="1"/>
</dbReference>
<gene>
    <name evidence="3" type="ORF">KCX74_03490</name>
</gene>
<dbReference type="Gene3D" id="3.40.190.10">
    <property type="entry name" value="Periplasmic binding protein-like II"/>
    <property type="match status" value="2"/>
</dbReference>
<keyword evidence="4" id="KW-1185">Reference proteome</keyword>
<proteinExistence type="predicted"/>